<dbReference type="EMBL" id="JACSPM010000001">
    <property type="protein sequence ID" value="MBD8022951.1"/>
    <property type="molecule type" value="Genomic_DNA"/>
</dbReference>
<protein>
    <submittedName>
        <fullName evidence="2">Uncharacterized protein</fullName>
    </submittedName>
</protein>
<dbReference type="Proteomes" id="UP000602532">
    <property type="component" value="Unassembled WGS sequence"/>
</dbReference>
<evidence type="ECO:0000256" key="1">
    <source>
        <dbReference type="SAM" id="SignalP"/>
    </source>
</evidence>
<proteinExistence type="predicted"/>
<feature type="signal peptide" evidence="1">
    <location>
        <begin position="1"/>
        <end position="29"/>
    </location>
</feature>
<name>A0ABR8X0U1_9MICO</name>
<keyword evidence="1" id="KW-0732">Signal</keyword>
<sequence length="181" mass="19178">MSRNPAGAAVVFAVAVLCAGCASFPSAPGAVGDGYPGTCMPPELSWPTDFLESLPGESSAVGGEIVGLRLEYLESRWVWRLRSADTKLDSFGERVDDPSFGRESLVDVRTLEPIATREVALTQAEQGSPALAALEAAQRSGEQWPSPLIIEMARVSDGDQAAWQVTTCDPESNQHSVTTLG</sequence>
<feature type="chain" id="PRO_5046895341" evidence="1">
    <location>
        <begin position="30"/>
        <end position="181"/>
    </location>
</feature>
<accession>A0ABR8X0U1</accession>
<keyword evidence="3" id="KW-1185">Reference proteome</keyword>
<gene>
    <name evidence="2" type="ORF">H9622_05010</name>
</gene>
<evidence type="ECO:0000313" key="3">
    <source>
        <dbReference type="Proteomes" id="UP000602532"/>
    </source>
</evidence>
<dbReference type="RefSeq" id="WP_191764810.1">
    <property type="nucleotide sequence ID" value="NZ_JACSPM010000001.1"/>
</dbReference>
<organism evidence="2 3">
    <name type="scientific">Microbacterium gallinarum</name>
    <dbReference type="NCBI Taxonomy" id="2762209"/>
    <lineage>
        <taxon>Bacteria</taxon>
        <taxon>Bacillati</taxon>
        <taxon>Actinomycetota</taxon>
        <taxon>Actinomycetes</taxon>
        <taxon>Micrococcales</taxon>
        <taxon>Microbacteriaceae</taxon>
        <taxon>Microbacterium</taxon>
    </lineage>
</organism>
<reference evidence="2 3" key="1">
    <citation type="submission" date="2020-08" db="EMBL/GenBank/DDBJ databases">
        <title>A Genomic Blueprint of the Chicken Gut Microbiome.</title>
        <authorList>
            <person name="Gilroy R."/>
            <person name="Ravi A."/>
            <person name="Getino M."/>
            <person name="Pursley I."/>
            <person name="Horton D.L."/>
            <person name="Alikhan N.-F."/>
            <person name="Baker D."/>
            <person name="Gharbi K."/>
            <person name="Hall N."/>
            <person name="Watson M."/>
            <person name="Adriaenssens E.M."/>
            <person name="Foster-Nyarko E."/>
            <person name="Jarju S."/>
            <person name="Secka A."/>
            <person name="Antonio M."/>
            <person name="Oren A."/>
            <person name="Chaudhuri R."/>
            <person name="La Ragione R.M."/>
            <person name="Hildebrand F."/>
            <person name="Pallen M.J."/>
        </authorList>
    </citation>
    <scope>NUCLEOTIDE SEQUENCE [LARGE SCALE GENOMIC DNA]</scope>
    <source>
        <strain evidence="2 3">Sa1CUA4</strain>
    </source>
</reference>
<evidence type="ECO:0000313" key="2">
    <source>
        <dbReference type="EMBL" id="MBD8022951.1"/>
    </source>
</evidence>
<comment type="caution">
    <text evidence="2">The sequence shown here is derived from an EMBL/GenBank/DDBJ whole genome shotgun (WGS) entry which is preliminary data.</text>
</comment>